<dbReference type="Proteomes" id="UP001177744">
    <property type="component" value="Unassembled WGS sequence"/>
</dbReference>
<reference evidence="6" key="1">
    <citation type="submission" date="2023-06" db="EMBL/GenBank/DDBJ databases">
        <title>Reference genome for the Northern bat (Eptesicus nilssonii), a most northern bat species.</title>
        <authorList>
            <person name="Laine V.N."/>
            <person name="Pulliainen A.T."/>
            <person name="Lilley T.M."/>
        </authorList>
    </citation>
    <scope>NUCLEOTIDE SEQUENCE</scope>
    <source>
        <strain evidence="6">BLF_Eptnil</strain>
        <tissue evidence="6">Kidney</tissue>
    </source>
</reference>
<dbReference type="AlphaFoldDB" id="A0AA40HT52"/>
<dbReference type="GO" id="GO:0000812">
    <property type="term" value="C:Swr1 complex"/>
    <property type="evidence" value="ECO:0007669"/>
    <property type="project" value="TreeGrafter"/>
</dbReference>
<feature type="compositionally biased region" description="Basic and acidic residues" evidence="4">
    <location>
        <begin position="261"/>
        <end position="273"/>
    </location>
</feature>
<protein>
    <recommendedName>
        <fullName evidence="1 3">Craniofacial development protein 1</fullName>
    </recommendedName>
    <alternativeName>
        <fullName evidence="2 3">Bucentaur</fullName>
    </alternativeName>
</protein>
<evidence type="ECO:0000256" key="3">
    <source>
        <dbReference type="RuleBase" id="RU363092"/>
    </source>
</evidence>
<evidence type="ECO:0000256" key="1">
    <source>
        <dbReference type="ARBA" id="ARBA00019033"/>
    </source>
</evidence>
<proteinExistence type="predicted"/>
<comment type="caution">
    <text evidence="6">The sequence shown here is derived from an EMBL/GenBank/DDBJ whole genome shotgun (WGS) entry which is preliminary data.</text>
</comment>
<keyword evidence="7" id="KW-1185">Reference proteome</keyword>
<organism evidence="6 7">
    <name type="scientific">Cnephaeus nilssonii</name>
    <name type="common">Northern bat</name>
    <name type="synonym">Eptesicus nilssonii</name>
    <dbReference type="NCBI Taxonomy" id="3371016"/>
    <lineage>
        <taxon>Eukaryota</taxon>
        <taxon>Metazoa</taxon>
        <taxon>Chordata</taxon>
        <taxon>Craniata</taxon>
        <taxon>Vertebrata</taxon>
        <taxon>Euteleostomi</taxon>
        <taxon>Mammalia</taxon>
        <taxon>Eutheria</taxon>
        <taxon>Laurasiatheria</taxon>
        <taxon>Chiroptera</taxon>
        <taxon>Yangochiroptera</taxon>
        <taxon>Vespertilionidae</taxon>
        <taxon>Cnephaeus</taxon>
    </lineage>
</organism>
<dbReference type="PANTHER" id="PTHR48407:SF1">
    <property type="entry name" value="CRANIOFACIAL DEVELOPMENT PROTEIN 1"/>
    <property type="match status" value="1"/>
</dbReference>
<keyword evidence="3" id="KW-0995">Kinetochore</keyword>
<evidence type="ECO:0000313" key="6">
    <source>
        <dbReference type="EMBL" id="KAK1336417.1"/>
    </source>
</evidence>
<dbReference type="GO" id="GO:0000776">
    <property type="term" value="C:kinetochore"/>
    <property type="evidence" value="ECO:0007669"/>
    <property type="project" value="UniProtKB-KW"/>
</dbReference>
<evidence type="ECO:0000256" key="2">
    <source>
        <dbReference type="ARBA" id="ARBA00030244"/>
    </source>
</evidence>
<keyword evidence="3" id="KW-0158">Chromosome</keyword>
<feature type="compositionally biased region" description="Basic and acidic residues" evidence="4">
    <location>
        <begin position="391"/>
        <end position="400"/>
    </location>
</feature>
<dbReference type="InterPro" id="IPR011421">
    <property type="entry name" value="BCNT-C"/>
</dbReference>
<name>A0AA40HT52_CNENI</name>
<keyword evidence="3" id="KW-0217">Developmental protein</keyword>
<gene>
    <name evidence="6" type="ORF">QTO34_004224</name>
</gene>
<comment type="function">
    <text evidence="3">May play a role during embryogenesis.</text>
</comment>
<evidence type="ECO:0000256" key="4">
    <source>
        <dbReference type="SAM" id="MobiDB-lite"/>
    </source>
</evidence>
<dbReference type="PANTHER" id="PTHR48407">
    <property type="entry name" value="CRANIOFACIAL DEVELOPMENT PROTEIN 1"/>
    <property type="match status" value="1"/>
</dbReference>
<evidence type="ECO:0000313" key="7">
    <source>
        <dbReference type="Proteomes" id="UP001177744"/>
    </source>
</evidence>
<feature type="region of interest" description="Disordered" evidence="4">
    <location>
        <begin position="391"/>
        <end position="495"/>
    </location>
</feature>
<feature type="compositionally biased region" description="Basic and acidic residues" evidence="4">
    <location>
        <begin position="239"/>
        <end position="253"/>
    </location>
</feature>
<dbReference type="EMBL" id="JAULJE010000013">
    <property type="protein sequence ID" value="KAK1336417.1"/>
    <property type="molecule type" value="Genomic_DNA"/>
</dbReference>
<feature type="region of interest" description="Disordered" evidence="4">
    <location>
        <begin position="231"/>
        <end position="342"/>
    </location>
</feature>
<feature type="compositionally biased region" description="Basic and acidic residues" evidence="4">
    <location>
        <begin position="314"/>
        <end position="327"/>
    </location>
</feature>
<feature type="domain" description="BCNT-C" evidence="5">
    <location>
        <begin position="463"/>
        <end position="488"/>
    </location>
</feature>
<sequence length="495" mass="54582">MWSGRPGLVVRLPPSGAEGTGHHHLVAVGAAIFEGMTGVWWFSNDTDILGIWDPRVCDPVSVLGFVRERIQRRVGIKFKVKDWLTGWKRGKRLVRRSRGLRDVWVSGKGLSEKESRGKVPVTQEPTDTHFLSTYPLSGQVPGGALHRRARHRIPKKLTQDYPADLDPVLGSSKGPLSPLVVGPLGERGNKESLKAAGLAPTATTLPLLSGLSQSFALGSAAARLWLGPTREDEDYVPSGRERSEDDVNESVKDDEVDGEEQTQKTKGEKERLRACLPGGENRWPLTEEEEEEGVSGESGGSSREEEDTAAGQEEGTRSEDARKKEDELWASFLNDVGPNQKCLEPWPVKAEELEKSKERGKVKITKVFDFAGEEVRVTEEVDATSKEAKSFFKQNEKEKPQTNVPSTLASLPAGSGLKRSSGMSSLWGNWSQVQKTHPREVRVALGELPEEESTGEEPASTVGKEGHIERKAFLDRADHRQFETERDLGLSTMKP</sequence>
<feature type="compositionally biased region" description="Polar residues" evidence="4">
    <location>
        <begin position="421"/>
        <end position="435"/>
    </location>
</feature>
<dbReference type="Pfam" id="PF07572">
    <property type="entry name" value="BCNT"/>
    <property type="match status" value="1"/>
</dbReference>
<feature type="compositionally biased region" description="Basic and acidic residues" evidence="4">
    <location>
        <begin position="464"/>
        <end position="488"/>
    </location>
</feature>
<accession>A0AA40HT52</accession>
<comment type="subcellular location">
    <subcellularLocation>
        <location evidence="3">Chromosome</location>
        <location evidence="3">Centromere</location>
        <location evidence="3">Kinetochore</location>
    </subcellularLocation>
</comment>
<evidence type="ECO:0000259" key="5">
    <source>
        <dbReference type="Pfam" id="PF07572"/>
    </source>
</evidence>
<dbReference type="InterPro" id="IPR027124">
    <property type="entry name" value="Swc5/CFDP1/2"/>
</dbReference>